<dbReference type="AlphaFoldDB" id="A0A251V3F6"/>
<gene>
    <name evidence="1" type="ORF">HannXRQ_Chr04g0125971</name>
</gene>
<accession>A0A251V3F6</accession>
<evidence type="ECO:0000313" key="2">
    <source>
        <dbReference type="Proteomes" id="UP000215914"/>
    </source>
</evidence>
<name>A0A251V3F6_HELAN</name>
<protein>
    <submittedName>
        <fullName evidence="1">Uncharacterized protein</fullName>
    </submittedName>
</protein>
<evidence type="ECO:0000313" key="1">
    <source>
        <dbReference type="EMBL" id="OTG29783.1"/>
    </source>
</evidence>
<reference evidence="2" key="1">
    <citation type="journal article" date="2017" name="Nature">
        <title>The sunflower genome provides insights into oil metabolism, flowering and Asterid evolution.</title>
        <authorList>
            <person name="Badouin H."/>
            <person name="Gouzy J."/>
            <person name="Grassa C.J."/>
            <person name="Murat F."/>
            <person name="Staton S.E."/>
            <person name="Cottret L."/>
            <person name="Lelandais-Briere C."/>
            <person name="Owens G.L."/>
            <person name="Carrere S."/>
            <person name="Mayjonade B."/>
            <person name="Legrand L."/>
            <person name="Gill N."/>
            <person name="Kane N.C."/>
            <person name="Bowers J.E."/>
            <person name="Hubner S."/>
            <person name="Bellec A."/>
            <person name="Berard A."/>
            <person name="Berges H."/>
            <person name="Blanchet N."/>
            <person name="Boniface M.C."/>
            <person name="Brunel D."/>
            <person name="Catrice O."/>
            <person name="Chaidir N."/>
            <person name="Claudel C."/>
            <person name="Donnadieu C."/>
            <person name="Faraut T."/>
            <person name="Fievet G."/>
            <person name="Helmstetter N."/>
            <person name="King M."/>
            <person name="Knapp S.J."/>
            <person name="Lai Z."/>
            <person name="Le Paslier M.C."/>
            <person name="Lippi Y."/>
            <person name="Lorenzon L."/>
            <person name="Mandel J.R."/>
            <person name="Marage G."/>
            <person name="Marchand G."/>
            <person name="Marquand E."/>
            <person name="Bret-Mestries E."/>
            <person name="Morien E."/>
            <person name="Nambeesan S."/>
            <person name="Nguyen T."/>
            <person name="Pegot-Espagnet P."/>
            <person name="Pouilly N."/>
            <person name="Raftis F."/>
            <person name="Sallet E."/>
            <person name="Schiex T."/>
            <person name="Thomas J."/>
            <person name="Vandecasteele C."/>
            <person name="Vares D."/>
            <person name="Vear F."/>
            <person name="Vautrin S."/>
            <person name="Crespi M."/>
            <person name="Mangin B."/>
            <person name="Burke J.M."/>
            <person name="Salse J."/>
            <person name="Munos S."/>
            <person name="Vincourt P."/>
            <person name="Rieseberg L.H."/>
            <person name="Langlade N.B."/>
        </authorList>
    </citation>
    <scope>NUCLEOTIDE SEQUENCE [LARGE SCALE GENOMIC DNA]</scope>
    <source>
        <strain evidence="2">cv. SF193</strain>
    </source>
</reference>
<dbReference type="InParanoid" id="A0A251V3F6"/>
<sequence>MKMPFTDVVRILHTKDCKPLKYASLIRLLIKTIYVDVTRGDALKGRGAPDPPNFSPSSVIYVVFVYTFLDIYVFDPPPPGRKRQASPLDVTVLLDEI</sequence>
<proteinExistence type="predicted"/>
<dbReference type="Proteomes" id="UP000215914">
    <property type="component" value="Chromosome 4"/>
</dbReference>
<organism evidence="1 2">
    <name type="scientific">Helianthus annuus</name>
    <name type="common">Common sunflower</name>
    <dbReference type="NCBI Taxonomy" id="4232"/>
    <lineage>
        <taxon>Eukaryota</taxon>
        <taxon>Viridiplantae</taxon>
        <taxon>Streptophyta</taxon>
        <taxon>Embryophyta</taxon>
        <taxon>Tracheophyta</taxon>
        <taxon>Spermatophyta</taxon>
        <taxon>Magnoliopsida</taxon>
        <taxon>eudicotyledons</taxon>
        <taxon>Gunneridae</taxon>
        <taxon>Pentapetalae</taxon>
        <taxon>asterids</taxon>
        <taxon>campanulids</taxon>
        <taxon>Asterales</taxon>
        <taxon>Asteraceae</taxon>
        <taxon>Asteroideae</taxon>
        <taxon>Heliantheae alliance</taxon>
        <taxon>Heliantheae</taxon>
        <taxon>Helianthus</taxon>
    </lineage>
</organism>
<keyword evidence="2" id="KW-1185">Reference proteome</keyword>
<dbReference type="EMBL" id="CM007893">
    <property type="protein sequence ID" value="OTG29783.1"/>
    <property type="molecule type" value="Genomic_DNA"/>
</dbReference>